<accession>A0A438G9Q0</accession>
<gene>
    <name evidence="1" type="ORF">CK203_062946</name>
</gene>
<name>A0A438G9Q0_VITVI</name>
<reference evidence="1 2" key="1">
    <citation type="journal article" date="2018" name="PLoS Genet.">
        <title>Population sequencing reveals clonal diversity and ancestral inbreeding in the grapevine cultivar Chardonnay.</title>
        <authorList>
            <person name="Roach M.J."/>
            <person name="Johnson D.L."/>
            <person name="Bohlmann J."/>
            <person name="van Vuuren H.J."/>
            <person name="Jones S.J."/>
            <person name="Pretorius I.S."/>
            <person name="Schmidt S.A."/>
            <person name="Borneman A.R."/>
        </authorList>
    </citation>
    <scope>NUCLEOTIDE SEQUENCE [LARGE SCALE GENOMIC DNA]</scope>
    <source>
        <strain evidence="2">cv. Chardonnay</strain>
        <tissue evidence="1">Leaf</tissue>
    </source>
</reference>
<proteinExistence type="predicted"/>
<comment type="caution">
    <text evidence="1">The sequence shown here is derived from an EMBL/GenBank/DDBJ whole genome shotgun (WGS) entry which is preliminary data.</text>
</comment>
<organism evidence="1 2">
    <name type="scientific">Vitis vinifera</name>
    <name type="common">Grape</name>
    <dbReference type="NCBI Taxonomy" id="29760"/>
    <lineage>
        <taxon>Eukaryota</taxon>
        <taxon>Viridiplantae</taxon>
        <taxon>Streptophyta</taxon>
        <taxon>Embryophyta</taxon>
        <taxon>Tracheophyta</taxon>
        <taxon>Spermatophyta</taxon>
        <taxon>Magnoliopsida</taxon>
        <taxon>eudicotyledons</taxon>
        <taxon>Gunneridae</taxon>
        <taxon>Pentapetalae</taxon>
        <taxon>rosids</taxon>
        <taxon>Vitales</taxon>
        <taxon>Vitaceae</taxon>
        <taxon>Viteae</taxon>
        <taxon>Vitis</taxon>
    </lineage>
</organism>
<dbReference type="AlphaFoldDB" id="A0A438G9Q0"/>
<dbReference type="EMBL" id="QGNW01000515">
    <property type="protein sequence ID" value="RVW68891.1"/>
    <property type="molecule type" value="Genomic_DNA"/>
</dbReference>
<evidence type="ECO:0000313" key="2">
    <source>
        <dbReference type="Proteomes" id="UP000288805"/>
    </source>
</evidence>
<evidence type="ECO:0000313" key="1">
    <source>
        <dbReference type="EMBL" id="RVW68891.1"/>
    </source>
</evidence>
<dbReference type="Proteomes" id="UP000288805">
    <property type="component" value="Unassembled WGS sequence"/>
</dbReference>
<sequence length="119" mass="13265">MTSSRAEINGMMVMVQSTLRLNFFNYGSSLSIVIERSSKSSDAFIATFDFTSIYYFGCLTTMTSPTFSAPTTFPTPYIGYIDMTYISTFGSSGRYSSLGTVSPSLMMLETLFRLRHTPE</sequence>
<protein>
    <submittedName>
        <fullName evidence="1">Uncharacterized protein</fullName>
    </submittedName>
</protein>